<evidence type="ECO:0000313" key="1">
    <source>
        <dbReference type="EMBL" id="KAK9207934.1"/>
    </source>
</evidence>
<sequence>MVYELVLHLKFSILAPKSMVPVIHFEGAFPHSPCAVEFIHRLFPLGILNPDAGVPSHSADQVFVFLALAEAVIPEFGGVSEFLFGRTEFSHLAVASLADEMLGGALDWGRGFVFDLCLTREFHLRVLASRVAQRPIRISLGPHGRILLFFSFFVRVPL</sequence>
<organism evidence="1 2">
    <name type="scientific">Citrus x changshan-huyou</name>
    <dbReference type="NCBI Taxonomy" id="2935761"/>
    <lineage>
        <taxon>Eukaryota</taxon>
        <taxon>Viridiplantae</taxon>
        <taxon>Streptophyta</taxon>
        <taxon>Embryophyta</taxon>
        <taxon>Tracheophyta</taxon>
        <taxon>Spermatophyta</taxon>
        <taxon>Magnoliopsida</taxon>
        <taxon>eudicotyledons</taxon>
        <taxon>Gunneridae</taxon>
        <taxon>Pentapetalae</taxon>
        <taxon>rosids</taxon>
        <taxon>malvids</taxon>
        <taxon>Sapindales</taxon>
        <taxon>Rutaceae</taxon>
        <taxon>Aurantioideae</taxon>
        <taxon>Citrus</taxon>
    </lineage>
</organism>
<dbReference type="AlphaFoldDB" id="A0AAP0MF22"/>
<keyword evidence="2" id="KW-1185">Reference proteome</keyword>
<gene>
    <name evidence="1" type="ORF">WN944_000283</name>
</gene>
<name>A0AAP0MF22_9ROSI</name>
<proteinExistence type="predicted"/>
<reference evidence="1 2" key="1">
    <citation type="submission" date="2024-05" db="EMBL/GenBank/DDBJ databases">
        <title>Haplotype-resolved chromosome-level genome assembly of Huyou (Citrus changshanensis).</title>
        <authorList>
            <person name="Miao C."/>
            <person name="Chen W."/>
            <person name="Wu Y."/>
            <person name="Wang L."/>
            <person name="Zhao S."/>
            <person name="Grierson D."/>
            <person name="Xu C."/>
            <person name="Chen K."/>
        </authorList>
    </citation>
    <scope>NUCLEOTIDE SEQUENCE [LARGE SCALE GENOMIC DNA]</scope>
    <source>
        <strain evidence="1">01-14</strain>
        <tissue evidence="1">Leaf</tissue>
    </source>
</reference>
<accession>A0AAP0MF22</accession>
<evidence type="ECO:0000313" key="2">
    <source>
        <dbReference type="Proteomes" id="UP001428341"/>
    </source>
</evidence>
<dbReference type="EMBL" id="JBCGBO010000004">
    <property type="protein sequence ID" value="KAK9207934.1"/>
    <property type="molecule type" value="Genomic_DNA"/>
</dbReference>
<protein>
    <submittedName>
        <fullName evidence="1">Uncharacterized protein</fullName>
    </submittedName>
</protein>
<dbReference type="Proteomes" id="UP001428341">
    <property type="component" value="Unassembled WGS sequence"/>
</dbReference>
<comment type="caution">
    <text evidence="1">The sequence shown here is derived from an EMBL/GenBank/DDBJ whole genome shotgun (WGS) entry which is preliminary data.</text>
</comment>